<dbReference type="EMBL" id="SPVG01000156">
    <property type="protein sequence ID" value="TFW20089.1"/>
    <property type="molecule type" value="Genomic_DNA"/>
</dbReference>
<evidence type="ECO:0000313" key="1">
    <source>
        <dbReference type="EMBL" id="TFW20089.1"/>
    </source>
</evidence>
<dbReference type="RefSeq" id="WP_135202415.1">
    <property type="nucleotide sequence ID" value="NZ_SPVG01000156.1"/>
</dbReference>
<comment type="caution">
    <text evidence="1">The sequence shown here is derived from an EMBL/GenBank/DDBJ whole genome shotgun (WGS) entry which is preliminary data.</text>
</comment>
<sequence length="580" mass="64836">MTRFNTRKMTMLVQDPHVRIAGRLVFEQVELAYEDLAPGPVGYRVKVADFDASAEVLYSPFQPPPDTAGVPRDRYAYSGADNDARARKAWENSLLADPAFHAQNVYAIVMRTLGIFEFALGRRVAWGFEGHQLHVAPHAFMEANAFYSERDKALFFGYFDSHKTRRRVFTCLSHDIVAHETTHALLDGVRDSYSTPSTPDQAAFHEGFADVVALLSVFSLPKAVELALTGGRPVRTDNRIRLIPAARVGQDAILDSMLLGLGKEFGASMDEEGARADCLRRSARIAPDPGLLQSDAYQDAHARGELFAAAMLRGFVAMWCGRIAALGTFPRRSYNLDMVIDEGARAASHLLTMAIRALDYCPPVDLTFSAYLAGLLTADAEVAPDDTRYAYRQLLKDSFAGYGIRPPSRGTDAASGCWLPFSQDAAIVYQRNHADSMLYDKEEVFRFIWENRRVLRIDERGYLRVRSVQPSVRQGPDGFFLRETICEYVQVFEIFGAEARSSIGIERPAGMPPTQPITAYGGGIIVLDQFGRIKYHIEHRLDDAERQSARLDYLWRSGQLGTAPDARNQFADIHRKRAMM</sequence>
<reference evidence="1 2" key="1">
    <citation type="submission" date="2019-03" db="EMBL/GenBank/DDBJ databases">
        <title>Draft Genome Sequence of Duganella callidus sp. nov., a Novel Duganella Species Isolated from Cultivated Soil.</title>
        <authorList>
            <person name="Raths R."/>
            <person name="Peta V."/>
            <person name="Bucking H."/>
        </authorList>
    </citation>
    <scope>NUCLEOTIDE SEQUENCE [LARGE SCALE GENOMIC DNA]</scope>
    <source>
        <strain evidence="1 2">DN04</strain>
    </source>
</reference>
<proteinExistence type="predicted"/>
<evidence type="ECO:0008006" key="3">
    <source>
        <dbReference type="Google" id="ProtNLM"/>
    </source>
</evidence>
<keyword evidence="2" id="KW-1185">Reference proteome</keyword>
<dbReference type="Proteomes" id="UP000297729">
    <property type="component" value="Unassembled WGS sequence"/>
</dbReference>
<organism evidence="1 2">
    <name type="scientific">Duganella callida</name>
    <dbReference type="NCBI Taxonomy" id="2561932"/>
    <lineage>
        <taxon>Bacteria</taxon>
        <taxon>Pseudomonadati</taxon>
        <taxon>Pseudomonadota</taxon>
        <taxon>Betaproteobacteria</taxon>
        <taxon>Burkholderiales</taxon>
        <taxon>Oxalobacteraceae</taxon>
        <taxon>Telluria group</taxon>
        <taxon>Duganella</taxon>
    </lineage>
</organism>
<dbReference type="OrthoDB" id="178184at2"/>
<gene>
    <name evidence="1" type="ORF">E4L98_15275</name>
</gene>
<accession>A0A4Y9SHW5</accession>
<dbReference type="SUPFAM" id="SSF55486">
    <property type="entry name" value="Metalloproteases ('zincins'), catalytic domain"/>
    <property type="match status" value="1"/>
</dbReference>
<dbReference type="AlphaFoldDB" id="A0A4Y9SHW5"/>
<evidence type="ECO:0000313" key="2">
    <source>
        <dbReference type="Proteomes" id="UP000297729"/>
    </source>
</evidence>
<protein>
    <recommendedName>
        <fullName evidence="3">Peptidase M4</fullName>
    </recommendedName>
</protein>
<name>A0A4Y9SHW5_9BURK</name>
<dbReference type="CDD" id="cd09598">
    <property type="entry name" value="M4_like"/>
    <property type="match status" value="1"/>
</dbReference>